<reference evidence="1" key="1">
    <citation type="submission" date="2018-02" db="EMBL/GenBank/DDBJ databases">
        <title>Rhizophora mucronata_Transcriptome.</title>
        <authorList>
            <person name="Meera S.P."/>
            <person name="Sreeshan A."/>
            <person name="Augustine A."/>
        </authorList>
    </citation>
    <scope>NUCLEOTIDE SEQUENCE</scope>
    <source>
        <tissue evidence="1">Leaf</tissue>
    </source>
</reference>
<proteinExistence type="predicted"/>
<accession>A0A2P2R5F8</accession>
<protein>
    <submittedName>
        <fullName evidence="1">Uncharacterized protein</fullName>
    </submittedName>
</protein>
<name>A0A2P2R5F8_RHIMU</name>
<organism evidence="1">
    <name type="scientific">Rhizophora mucronata</name>
    <name type="common">Asiatic mangrove</name>
    <dbReference type="NCBI Taxonomy" id="61149"/>
    <lineage>
        <taxon>Eukaryota</taxon>
        <taxon>Viridiplantae</taxon>
        <taxon>Streptophyta</taxon>
        <taxon>Embryophyta</taxon>
        <taxon>Tracheophyta</taxon>
        <taxon>Spermatophyta</taxon>
        <taxon>Magnoliopsida</taxon>
        <taxon>eudicotyledons</taxon>
        <taxon>Gunneridae</taxon>
        <taxon>Pentapetalae</taxon>
        <taxon>rosids</taxon>
        <taxon>fabids</taxon>
        <taxon>Malpighiales</taxon>
        <taxon>Rhizophoraceae</taxon>
        <taxon>Rhizophora</taxon>
    </lineage>
</organism>
<evidence type="ECO:0000313" key="1">
    <source>
        <dbReference type="EMBL" id="MBX74394.1"/>
    </source>
</evidence>
<dbReference type="AlphaFoldDB" id="A0A2P2R5F8"/>
<dbReference type="EMBL" id="GGEC01093910">
    <property type="protein sequence ID" value="MBX74394.1"/>
    <property type="molecule type" value="Transcribed_RNA"/>
</dbReference>
<sequence length="44" mass="5284">MCLSIVYCSFYKNNKKEKIPKSPISLLCYHSSFLSHFFFLQFFP</sequence>